<gene>
    <name evidence="6" type="primary">mmsA_2</name>
    <name evidence="6" type="ORF">LMG29739_03325</name>
</gene>
<dbReference type="AlphaFoldDB" id="A0A6J5E1C4"/>
<dbReference type="GO" id="GO:0006210">
    <property type="term" value="P:thymine catabolic process"/>
    <property type="evidence" value="ECO:0007669"/>
    <property type="project" value="TreeGrafter"/>
</dbReference>
<dbReference type="RefSeq" id="WP_175112023.1">
    <property type="nucleotide sequence ID" value="NZ_CADIKF010000025.1"/>
</dbReference>
<keyword evidence="7" id="KW-1185">Reference proteome</keyword>
<evidence type="ECO:0000259" key="5">
    <source>
        <dbReference type="Pfam" id="PF00171"/>
    </source>
</evidence>
<dbReference type="InterPro" id="IPR010061">
    <property type="entry name" value="MeMal-semiAld_DH"/>
</dbReference>
<feature type="domain" description="Aldehyde dehydrogenase" evidence="5">
    <location>
        <begin position="23"/>
        <end position="487"/>
    </location>
</feature>
<proteinExistence type="inferred from homology"/>
<dbReference type="PROSITE" id="PS00070">
    <property type="entry name" value="ALDEHYDE_DEHYDR_CYS"/>
    <property type="match status" value="1"/>
</dbReference>
<dbReference type="InterPro" id="IPR016163">
    <property type="entry name" value="Ald_DH_C"/>
</dbReference>
<comment type="similarity">
    <text evidence="1">Belongs to the aldehyde dehydrogenase family.</text>
</comment>
<dbReference type="CDD" id="cd07085">
    <property type="entry name" value="ALDH_F6_MMSDH"/>
    <property type="match status" value="1"/>
</dbReference>
<dbReference type="InterPro" id="IPR016161">
    <property type="entry name" value="Ald_DH/histidinol_DH"/>
</dbReference>
<protein>
    <recommendedName>
        <fullName evidence="2">methylmalonate-semialdehyde dehydrogenase (CoA acylating)</fullName>
        <ecNumber evidence="2">1.2.1.27</ecNumber>
    </recommendedName>
</protein>
<dbReference type="PANTHER" id="PTHR43866:SF3">
    <property type="entry name" value="METHYLMALONATE-SEMIALDEHYDE DEHYDROGENASE [ACYLATING], MITOCHONDRIAL"/>
    <property type="match status" value="1"/>
</dbReference>
<dbReference type="EC" id="1.2.1.27" evidence="2"/>
<dbReference type="FunFam" id="3.40.605.10:FF:000003">
    <property type="entry name" value="Methylmalonate-semialdehyde dehydrogenase [acylating]"/>
    <property type="match status" value="1"/>
</dbReference>
<dbReference type="NCBIfam" id="TIGR01722">
    <property type="entry name" value="MMSDH"/>
    <property type="match status" value="1"/>
</dbReference>
<dbReference type="InterPro" id="IPR015590">
    <property type="entry name" value="Aldehyde_DH_dom"/>
</dbReference>
<evidence type="ECO:0000313" key="6">
    <source>
        <dbReference type="EMBL" id="CAB3760199.1"/>
    </source>
</evidence>
<name>A0A6J5E1C4_9BURK</name>
<organism evidence="6 7">
    <name type="scientific">Paraburkholderia solisilvae</name>
    <dbReference type="NCBI Taxonomy" id="624376"/>
    <lineage>
        <taxon>Bacteria</taxon>
        <taxon>Pseudomonadati</taxon>
        <taxon>Pseudomonadota</taxon>
        <taxon>Betaproteobacteria</taxon>
        <taxon>Burkholderiales</taxon>
        <taxon>Burkholderiaceae</taxon>
        <taxon>Paraburkholderia</taxon>
    </lineage>
</organism>
<dbReference type="Pfam" id="PF00171">
    <property type="entry name" value="Aldedh"/>
    <property type="match status" value="1"/>
</dbReference>
<dbReference type="GO" id="GO:0004491">
    <property type="term" value="F:methylmalonate-semialdehyde dehydrogenase (acylating, NAD) activity"/>
    <property type="evidence" value="ECO:0007669"/>
    <property type="project" value="UniProtKB-EC"/>
</dbReference>
<reference evidence="6 7" key="1">
    <citation type="submission" date="2020-04" db="EMBL/GenBank/DDBJ databases">
        <authorList>
            <person name="De Canck E."/>
        </authorList>
    </citation>
    <scope>NUCLEOTIDE SEQUENCE [LARGE SCALE GENOMIC DNA]</scope>
    <source>
        <strain evidence="6 7">LMG 29739</strain>
    </source>
</reference>
<keyword evidence="4" id="KW-0520">NAD</keyword>
<dbReference type="GO" id="GO:0006574">
    <property type="term" value="P:L-valine catabolic process"/>
    <property type="evidence" value="ECO:0007669"/>
    <property type="project" value="TreeGrafter"/>
</dbReference>
<keyword evidence="3 6" id="KW-0560">Oxidoreductase</keyword>
<dbReference type="Gene3D" id="3.40.605.10">
    <property type="entry name" value="Aldehyde Dehydrogenase, Chain A, domain 1"/>
    <property type="match status" value="1"/>
</dbReference>
<dbReference type="InterPro" id="IPR016160">
    <property type="entry name" value="Ald_DH_CS_CYS"/>
</dbReference>
<evidence type="ECO:0000256" key="4">
    <source>
        <dbReference type="ARBA" id="ARBA00023027"/>
    </source>
</evidence>
<sequence length="508" mass="54080">MNAVKQSENVTVGKVPLLINGEWVDSQTAQWRAVINPATQEVLAHVPLATAAEVNAAIETAHAAFASWRNTSIGSRMRIMLKFQALVRENMSRIAAVLTAEQGKTLPDAEGDIFRGLEVVEHACSVGTLQLGEFAENVAGGVDTYTLRQPIGVCAGITPFNFPAMIPLWMFPMAIVCGNTFVLKPSEQDPLSTMELVKLALDAGVPKGVLNVVHGGKEVVDALCTHKRVQAVSFVGSTSVGEHVYRLASEHGKRAQSMMGAKNHAVVLPDANRQQTLNALVGAGFGAAGQRCMATSVVVLVGTARDWVPDLVEKAHALKVNAGHEAKTDVGPVVSRAAKERVLKLIEEGVNAGAKLVLDGRQVKVAGYEEGNFIGPTIFTDVTTQMSVYTNEIFGPVLVVLGVDTLDDAIRLVNANPFGNGVGLFTQSGAAARKFQNEIDVGQVGINIPIPVPVPFFSFTGSRGSKLGDLGPYGKQVVQFYTQTKTVTARWFDDATVSDGVNTTISLR</sequence>
<evidence type="ECO:0000256" key="3">
    <source>
        <dbReference type="ARBA" id="ARBA00023002"/>
    </source>
</evidence>
<accession>A0A6J5E1C4</accession>
<dbReference type="FunFam" id="3.40.309.10:FF:000002">
    <property type="entry name" value="Methylmalonate-semialdehyde dehydrogenase (Acylating)"/>
    <property type="match status" value="1"/>
</dbReference>
<evidence type="ECO:0000256" key="1">
    <source>
        <dbReference type="ARBA" id="ARBA00009986"/>
    </source>
</evidence>
<dbReference type="Gene3D" id="3.40.309.10">
    <property type="entry name" value="Aldehyde Dehydrogenase, Chain A, domain 2"/>
    <property type="match status" value="1"/>
</dbReference>
<dbReference type="EMBL" id="CADIKF010000025">
    <property type="protein sequence ID" value="CAB3760199.1"/>
    <property type="molecule type" value="Genomic_DNA"/>
</dbReference>
<evidence type="ECO:0000256" key="2">
    <source>
        <dbReference type="ARBA" id="ARBA00013048"/>
    </source>
</evidence>
<evidence type="ECO:0000313" key="7">
    <source>
        <dbReference type="Proteomes" id="UP000494329"/>
    </source>
</evidence>
<dbReference type="Proteomes" id="UP000494329">
    <property type="component" value="Unassembled WGS sequence"/>
</dbReference>
<dbReference type="SUPFAM" id="SSF53720">
    <property type="entry name" value="ALDH-like"/>
    <property type="match status" value="1"/>
</dbReference>
<dbReference type="InterPro" id="IPR016162">
    <property type="entry name" value="Ald_DH_N"/>
</dbReference>
<dbReference type="PANTHER" id="PTHR43866">
    <property type="entry name" value="MALONATE-SEMIALDEHYDE DEHYDROGENASE"/>
    <property type="match status" value="1"/>
</dbReference>